<dbReference type="EMBL" id="JAROKS010000024">
    <property type="protein sequence ID" value="KAK1787218.1"/>
    <property type="molecule type" value="Genomic_DNA"/>
</dbReference>
<comment type="caution">
    <text evidence="3">The sequence shown here is derived from an EMBL/GenBank/DDBJ whole genome shotgun (WGS) entry which is preliminary data.</text>
</comment>
<evidence type="ECO:0000313" key="3">
    <source>
        <dbReference type="EMBL" id="KAK1787218.1"/>
    </source>
</evidence>
<organism evidence="3 4">
    <name type="scientific">Electrophorus voltai</name>
    <dbReference type="NCBI Taxonomy" id="2609070"/>
    <lineage>
        <taxon>Eukaryota</taxon>
        <taxon>Metazoa</taxon>
        <taxon>Chordata</taxon>
        <taxon>Craniata</taxon>
        <taxon>Vertebrata</taxon>
        <taxon>Euteleostomi</taxon>
        <taxon>Actinopterygii</taxon>
        <taxon>Neopterygii</taxon>
        <taxon>Teleostei</taxon>
        <taxon>Ostariophysi</taxon>
        <taxon>Gymnotiformes</taxon>
        <taxon>Gymnotoidei</taxon>
        <taxon>Gymnotidae</taxon>
        <taxon>Electrophorus</taxon>
    </lineage>
</organism>
<keyword evidence="4" id="KW-1185">Reference proteome</keyword>
<dbReference type="GO" id="GO:0008289">
    <property type="term" value="F:lipid binding"/>
    <property type="evidence" value="ECO:0007669"/>
    <property type="project" value="InterPro"/>
</dbReference>
<comment type="similarity">
    <text evidence="1">Belongs to the calycin superfamily. Fatty-acid binding protein (FABP) family.</text>
</comment>
<sequence>DQFLDRLFPAGQTTEACVLGSLDTPPLICVAVFMVRRRSDSVSPPCRLGMAREVVFRALAVNDGGLILALFPLPCDLISSTPAACSSNAVTLPRVHRSAPAMPVDFSGRWLLESNENLDEYMKALNIDFATRKVAIHLSPAKVFFQEGDRFVIETFSAFRNYEACVSRQHVSRNDFPLRGTSPLPQTRLGKFHVTRVRVSLCSEEENLDTSEGLDRQSYG</sequence>
<proteinExistence type="inferred from homology"/>
<name>A0AAD9DND0_9TELE</name>
<feature type="domain" description="Lipocalin/cytosolic fatty-acid binding" evidence="2">
    <location>
        <begin position="107"/>
        <end position="163"/>
    </location>
</feature>
<evidence type="ECO:0000259" key="2">
    <source>
        <dbReference type="Pfam" id="PF00061"/>
    </source>
</evidence>
<dbReference type="InterPro" id="IPR012674">
    <property type="entry name" value="Calycin"/>
</dbReference>
<evidence type="ECO:0000313" key="4">
    <source>
        <dbReference type="Proteomes" id="UP001239994"/>
    </source>
</evidence>
<protein>
    <recommendedName>
        <fullName evidence="2">Lipocalin/cytosolic fatty-acid binding domain-containing protein</fullName>
    </recommendedName>
</protein>
<reference evidence="3" key="1">
    <citation type="submission" date="2023-03" db="EMBL/GenBank/DDBJ databases">
        <title>Electrophorus voltai genome.</title>
        <authorList>
            <person name="Bian C."/>
        </authorList>
    </citation>
    <scope>NUCLEOTIDE SEQUENCE</scope>
    <source>
        <strain evidence="3">CB-2022</strain>
        <tissue evidence="3">Muscle</tissue>
    </source>
</reference>
<accession>A0AAD9DND0</accession>
<dbReference type="SUPFAM" id="SSF50814">
    <property type="entry name" value="Lipocalins"/>
    <property type="match status" value="1"/>
</dbReference>
<gene>
    <name evidence="3" type="ORF">P4O66_017074</name>
</gene>
<dbReference type="InterPro" id="IPR000566">
    <property type="entry name" value="Lipocln_cytosolic_FA-bd_dom"/>
</dbReference>
<dbReference type="AlphaFoldDB" id="A0AAD9DND0"/>
<dbReference type="Proteomes" id="UP001239994">
    <property type="component" value="Unassembled WGS sequence"/>
</dbReference>
<feature type="non-terminal residue" evidence="3">
    <location>
        <position position="220"/>
    </location>
</feature>
<dbReference type="InterPro" id="IPR031259">
    <property type="entry name" value="ILBP"/>
</dbReference>
<evidence type="ECO:0000256" key="1">
    <source>
        <dbReference type="ARBA" id="ARBA00008390"/>
    </source>
</evidence>
<dbReference type="PANTHER" id="PTHR11955">
    <property type="entry name" value="FATTY ACID BINDING PROTEIN"/>
    <property type="match status" value="1"/>
</dbReference>
<dbReference type="Gene3D" id="2.40.128.20">
    <property type="match status" value="1"/>
</dbReference>
<dbReference type="Pfam" id="PF00061">
    <property type="entry name" value="Lipocalin"/>
    <property type="match status" value="1"/>
</dbReference>